<name>A0A062IG30_ACIBA</name>
<evidence type="ECO:0000313" key="3">
    <source>
        <dbReference type="Proteomes" id="UP000027327"/>
    </source>
</evidence>
<evidence type="ECO:0000313" key="2">
    <source>
        <dbReference type="EMBL" id="KCY17801.1"/>
    </source>
</evidence>
<organism evidence="2 3">
    <name type="scientific">Acinetobacter baumannii 21072</name>
    <dbReference type="NCBI Taxonomy" id="1310697"/>
    <lineage>
        <taxon>Bacteria</taxon>
        <taxon>Pseudomonadati</taxon>
        <taxon>Pseudomonadota</taxon>
        <taxon>Gammaproteobacteria</taxon>
        <taxon>Moraxellales</taxon>
        <taxon>Moraxellaceae</taxon>
        <taxon>Acinetobacter</taxon>
        <taxon>Acinetobacter calcoaceticus/baumannii complex</taxon>
    </lineage>
</organism>
<dbReference type="AlphaFoldDB" id="A0A062IG30"/>
<protein>
    <submittedName>
        <fullName evidence="2">Uncharacterized protein</fullName>
    </submittedName>
</protein>
<dbReference type="EMBL" id="JMOD01000047">
    <property type="protein sequence ID" value="KCY17801.1"/>
    <property type="molecule type" value="Genomic_DNA"/>
</dbReference>
<comment type="caution">
    <text evidence="2">The sequence shown here is derived from an EMBL/GenBank/DDBJ whole genome shotgun (WGS) entry which is preliminary data.</text>
</comment>
<gene>
    <name evidence="2" type="ORF">J596_2546</name>
    <name evidence="1" type="ORF">J596_4032</name>
</gene>
<proteinExistence type="predicted"/>
<accession>A0A062IG30</accession>
<reference evidence="2 3" key="1">
    <citation type="submission" date="2014-04" db="EMBL/GenBank/DDBJ databases">
        <title>Comparative genomics and transcriptomics to identify genetic mechanisms underlying the emergence of carbapenem resistant Acinetobacter baumannii (CRAb).</title>
        <authorList>
            <person name="Harris A.D."/>
            <person name="Johnson K.J."/>
            <person name="George J."/>
            <person name="Nadendla S."/>
            <person name="Daugherty S.C."/>
            <person name="Parankush S."/>
            <person name="Sadzewicz L."/>
            <person name="Tallon L."/>
            <person name="Sengamalay N."/>
            <person name="Hazen T.H."/>
            <person name="Rasko D.A."/>
        </authorList>
    </citation>
    <scope>NUCLEOTIDE SEQUENCE [LARGE SCALE GENOMIC DNA]</scope>
    <source>
        <strain evidence="2 3">21072</strain>
    </source>
</reference>
<dbReference type="Proteomes" id="UP000027327">
    <property type="component" value="Unassembled WGS sequence"/>
</dbReference>
<dbReference type="EMBL" id="JMOD01000154">
    <property type="protein sequence ID" value="KCY09532.1"/>
    <property type="molecule type" value="Genomic_DNA"/>
</dbReference>
<dbReference type="PATRIC" id="fig|1310697.3.peg.2447"/>
<sequence length="40" mass="5069">MAFFQKCDRYKKTFKYFANYSRLKQDERSIQRLRIFQTIV</sequence>
<evidence type="ECO:0000313" key="1">
    <source>
        <dbReference type="EMBL" id="KCY09532.1"/>
    </source>
</evidence>